<evidence type="ECO:0000313" key="2">
    <source>
        <dbReference type="Proteomes" id="UP000201737"/>
    </source>
</evidence>
<reference evidence="1 2" key="1">
    <citation type="journal article" date="2007" name="Virus Genes">
        <title>Genome sequence of Leucania seperata nucleopolyhedrovirus.</title>
        <authorList>
            <person name="Xiao H."/>
            <person name="Qi Y."/>
        </authorList>
    </citation>
    <scope>NUCLEOTIDE SEQUENCE [LARGE SCALE GENOMIC DNA]</scope>
    <source>
        <strain evidence="1 2">AH1</strain>
    </source>
</reference>
<reference evidence="1 2" key="2">
    <citation type="journal article" date="2007" name="Virus Res.">
        <title>P13 of Leucania separata multiple nuclear polyhedrosis virus affected the polyhedra and budded virions yields of AcMNPV.</title>
        <authorList>
            <person name="Du E.Q."/>
            <person name="Yan F."/>
            <person name="Jin W.X."/>
            <person name="Lu N."/>
            <person name="Xiao H.Z."/>
            <person name="Lu S.Y."/>
            <person name="Qi Y.P."/>
        </authorList>
    </citation>
    <scope>NUCLEOTIDE SEQUENCE [LARGE SCALE GENOMIC DNA]</scope>
    <source>
        <strain evidence="1 2">AH1</strain>
    </source>
</reference>
<dbReference type="GeneID" id="5176241"/>
<dbReference type="EMBL" id="AY394490">
    <property type="protein sequence ID" value="AAR28843.1"/>
    <property type="molecule type" value="Genomic_DNA"/>
</dbReference>
<protein>
    <submittedName>
        <fullName evidence="1">ORF79</fullName>
    </submittedName>
</protein>
<proteinExistence type="predicted"/>
<keyword evidence="2" id="KW-1185">Reference proteome</keyword>
<evidence type="ECO:0000313" key="1">
    <source>
        <dbReference type="EMBL" id="AAR28843.1"/>
    </source>
</evidence>
<organism evidence="1 2">
    <name type="scientific">Leucania separata nucleopolyhedrovirus</name>
    <name type="common">LsNPV</name>
    <dbReference type="NCBI Taxonomy" id="1307956"/>
    <lineage>
        <taxon>Viruses</taxon>
        <taxon>Viruses incertae sedis</taxon>
        <taxon>Naldaviricetes</taxon>
        <taxon>Lefavirales</taxon>
        <taxon>Baculoviridae</taxon>
        <taxon>Alphabaculovirus</taxon>
        <taxon>Alphabaculovirus leseparatae</taxon>
    </lineage>
</organism>
<dbReference type="RefSeq" id="YP_758376.1">
    <property type="nucleotide sequence ID" value="NC_008348.1"/>
</dbReference>
<organismHost>
    <name type="scientific">Lepidoptera</name>
    <name type="common">moths &amp; butterflies</name>
    <dbReference type="NCBI Taxonomy" id="7088"/>
</organismHost>
<dbReference type="Proteomes" id="UP000201737">
    <property type="component" value="Segment"/>
</dbReference>
<accession>Q0IL40</accession>
<name>Q0IL40_NPVLS</name>
<dbReference type="KEGG" id="vg:5176241"/>
<sequence length="53" mass="6502">MYEIPTRTVRDLMKRPKVITLKYVLCVKLWHDACFRQRDRKFASVRLDNMLFV</sequence>